<evidence type="ECO:0000256" key="1">
    <source>
        <dbReference type="SAM" id="MobiDB-lite"/>
    </source>
</evidence>
<dbReference type="InterPro" id="IPR027417">
    <property type="entry name" value="P-loop_NTPase"/>
</dbReference>
<dbReference type="GO" id="GO:0004842">
    <property type="term" value="F:ubiquitin-protein transferase activity"/>
    <property type="evidence" value="ECO:0007669"/>
    <property type="project" value="InterPro"/>
</dbReference>
<evidence type="ECO:0000313" key="4">
    <source>
        <dbReference type="Proteomes" id="UP001165289"/>
    </source>
</evidence>
<reference evidence="3 4" key="1">
    <citation type="journal article" date="2023" name="BMC Biol.">
        <title>The compact genome of the sponge Oopsacas minuta (Hexactinellida) is lacking key metazoan core genes.</title>
        <authorList>
            <person name="Santini S."/>
            <person name="Schenkelaars Q."/>
            <person name="Jourda C."/>
            <person name="Duchesne M."/>
            <person name="Belahbib H."/>
            <person name="Rocher C."/>
            <person name="Selva M."/>
            <person name="Riesgo A."/>
            <person name="Vervoort M."/>
            <person name="Leys S.P."/>
            <person name="Kodjabachian L."/>
            <person name="Le Bivic A."/>
            <person name="Borchiellini C."/>
            <person name="Claverie J.M."/>
            <person name="Renard E."/>
        </authorList>
    </citation>
    <scope>NUCLEOTIDE SEQUENCE [LARGE SCALE GENOMIC DNA]</scope>
    <source>
        <strain evidence="3">SPO-2</strain>
    </source>
</reference>
<dbReference type="SUPFAM" id="SSF52540">
    <property type="entry name" value="P-loop containing nucleoside triphosphate hydrolases"/>
    <property type="match status" value="2"/>
</dbReference>
<keyword evidence="4" id="KW-1185">Reference proteome</keyword>
<feature type="compositionally biased region" description="Low complexity" evidence="1">
    <location>
        <begin position="2055"/>
        <end position="2072"/>
    </location>
</feature>
<dbReference type="PANTHER" id="PTHR22605:SF16">
    <property type="entry name" value="E3 UBIQUITIN-PROTEIN LIGASE RNF213"/>
    <property type="match status" value="1"/>
</dbReference>
<accession>A0AAV7JRL7</accession>
<dbReference type="SMART" id="SM00382">
    <property type="entry name" value="AAA"/>
    <property type="match status" value="2"/>
</dbReference>
<feature type="domain" description="AAA+ ATPase" evidence="2">
    <location>
        <begin position="42"/>
        <end position="189"/>
    </location>
</feature>
<proteinExistence type="predicted"/>
<dbReference type="Proteomes" id="UP001165289">
    <property type="component" value="Unassembled WGS sequence"/>
</dbReference>
<dbReference type="InterPro" id="IPR003593">
    <property type="entry name" value="AAA+_ATPase"/>
</dbReference>
<protein>
    <recommendedName>
        <fullName evidence="2">AAA+ ATPase domain-containing protein</fullName>
    </recommendedName>
</protein>
<dbReference type="EMBL" id="JAKMXF010000303">
    <property type="protein sequence ID" value="KAI6651524.1"/>
    <property type="molecule type" value="Genomic_DNA"/>
</dbReference>
<sequence>MISILASVMGIRTLPGPDFDEYYVLTIDNLKKMLAIHMRFRSNIPVIIMGETGCGKTRLINFMCKLQANSLNIENMIVLKIHGESTKQDIITAYNKALKLATENVRHNVDTILFFDEANTSPTISLIKEILCDRRIDGDAIPTDLRLQFIAACNPYRRHSEEMITKLVSAGLGMIRNRTETREHFGDIPLRDLVYRVIPLPKSLLPLVWDFGKLSSETEVWYIRGIIHVHINIDNYRDLVEFCDAISIALSAVQSYMRERKDESSFVSLRDVERAVYVMLWFYKLIPKLRLDTSGMSLVTYSLVLAIAICYRAKLRDRAKFDSYLTSNLVGPLNAFLDSSVIQNKISECQKRIVGIMQIEDHIARNSNLCENLFMMFVCIQIKIPLFIIGKPGSSKSLARSIIHHSINEGLYVKGNKITDYDHVYMQGYQCSQYTTSAELLQVFSRCQTIQNQSATNSVACVVLDEVGLAEDSPNLPLKVLHSLLEDSEFAQKDPNVAFIGLSNWALDPAKMNRGIMVQLEDPSNKELVDTAHAIIRSSDEKDIIHSTKLTPYLRCLANGYLELFRKQSHYRKEDYFGLRDFYCLIKMLYSLCKQYNTELNQRIMLHAVKRNFGGLTDIDVVETFSRSLTGLIDDPIGPLSDPLSLIRFNIKRGGMSELSGEYSNISQSEESTYDRSRYLLLLTENFIALDILFQFKIVDENTKVMFGSSFPHDKESFNICHNISRIKIHMETGEMVVLTNLSNLYESLYEVLNQSYVNILGKDWVTIGIGSQRVDCPVDPKFRLIVIADKSTVFNQFPPPLINRLEKHILTISTILSHDTVIQGVVDKLSYWINDFTTIDFEGKIIRYNKNECFIGLQDDTPSFIVYSMKSKLGLNSIEAENVDMLFKQCKIELLKLASPDSILRLQKSRLSSESENISKDYFDLKLFSLVDYLQYLTSNHKSVPVPHMPYLSFVTTRSSLLTEIDISEFINSLKQLFGSEKLFNVTNLYLSQFNTEKEFESLIHDTLASVPVDTDEINFLLIQCEDGYSHSDLISCARFKLVEIVNELNSILNPNFYILFIVRLQSVNQDSNLVGYCGVSWDSVHIDELRPSHLYLMPTLDEIVNFSVADIFNYIFPISPPDMNTYRRMRLLRSIQSAVSRLIDPSQSTDKRRATRVELLSQILSSHAYSEIGDMLCDKISNLLKQITMAEYSKDWFFLSVLRYGNQSTYPTVMQCLSHYIDVAIEPILGGILGIIDTYQNLSLLFLEKEQQIKKFWKLLFQDDSLLQLSTLIGPSILKSSESYLNHSLGIPAFNSRFPFFFQVYHQVSNLYNELVKNIGENETWRRFDVFFEETTIGEVVKSINNENGPKPFSVNYRYLDDFIKVKISNHYSRHLFKVIYVMLAVATSKYRSEIKEEECILSQSDIPKVSIPLIHIAYEIIRERIAFVKEAFSLGFSLPQNSLIHFDNSLWNPKTYRLINIDFELFEAIIEDCWERVLAISKNPAASSELINLVKRSRRLIEENQFLFYKDFRKEIVLLRHKWHAVDTIVLFATNFMENKELQEMLNSQNLMGHSLTTLQNIASEGNELFSTKTIDGVLVLLGNMNKQAWKKHTKDHDMITIGIPSTCNSDKILKCFQIHATRFFQQFLTQIFYTSTTEIPDDLFYKLLELFVTKRDERLCEITSDINLFQEDRMHPSQGLRCIILGLIFRRGYERIRNYLSGLMGDIWPTVALKTTTHKDDMAIIVLQSLENFHYHRLSEHYSLDKKFRYIINLLEDECLANSIQTKIVSHELLESVAILRVAVVWLVKYYYQYEFKSSYLNSQAEETSDKVHKNMEYQSCLKQFKKICNKSAVYSKYMLSFFLKSLYFYTGYGDLVSYFRIDWWLYPVYSDFTSLENNTFLDLFYGCDSKYKEKKKQKDKRVVNQSLLFEIFSSSCTHYMKSCQNLLPDKRASMRRKSELGPSLEKLSRSLPDELQELAFDILKNRFLNMSCFVFTKYTNLNTIFIAGLLCHIAIFLFHAKDDTFFNPLTSIHYNPSALLETFLPTISTTIKPLTASITPIPAEVNQNVSPSKTHPHYSSHSTPTHNTRSKRVLHALGDPLERSDILPTGIRNISAISVALLRVIIHSIFTYTLQTLNRECPSNITQLVECTEPRTCSKYFFLHLIQDIRDVTSITNTTFEEAVLIVHILIDRLFTIIPDKHDSALPVLQTECDLIRWEEMFEDTFVSKLDIFNNDNVLREKMLTIFNQSKDCDTKLLRIFFEEEGKDFSSKLWRHRNIISYDHLLQVFTCQNLYESKKYPILEKFLKEQPLLAATKYIPEFVKLLKNLIHMTTAVSNNNKKVQDMFISDFIQFILEEKRDSYKGIINDFTSLTITCTQLLEEKHIIDAYYPGMGVIHYVTNNNTRIGQLLSTSHQKGILTSLINLLVNIHNSFISKYTESYPESRPERSIPLSLVTPHQLINYTDQLDNLILSNATHSFRVGEGRLVKYDFIGIQREFCDRFMFNKPSIENDLDFGLTELTQLRLFDNLKLIQINIQQEEVSEYIWNSIKAELNESADISGIISLIELVISFVSFGKQKSFQTITQYMHEVLKYPNNKCLIDPDVDDQCYLKHLLSLWQKLSVFRAKLLPRFYKFSHLLNCYSTELDTSQCKTLKNGLETKYINDILDLLYCFIKFNLHSQIEVATPLTHNENLQRSLCEFSKWNLILPQDNQYIKIVIPESFLVCHTVSTWNILIEYSKQMQA</sequence>
<gene>
    <name evidence="3" type="ORF">LOD99_5132</name>
</gene>
<dbReference type="PANTHER" id="PTHR22605">
    <property type="entry name" value="RZ-TYPE DOMAIN-CONTAINING PROTEIN"/>
    <property type="match status" value="1"/>
</dbReference>
<feature type="region of interest" description="Disordered" evidence="1">
    <location>
        <begin position="2054"/>
        <end position="2074"/>
    </location>
</feature>
<dbReference type="InterPro" id="IPR031248">
    <property type="entry name" value="RNF213"/>
</dbReference>
<comment type="caution">
    <text evidence="3">The sequence shown here is derived from an EMBL/GenBank/DDBJ whole genome shotgun (WGS) entry which is preliminary data.</text>
</comment>
<evidence type="ECO:0000313" key="3">
    <source>
        <dbReference type="EMBL" id="KAI6651524.1"/>
    </source>
</evidence>
<name>A0AAV7JRL7_9METZ</name>
<evidence type="ECO:0000259" key="2">
    <source>
        <dbReference type="SMART" id="SM00382"/>
    </source>
</evidence>
<dbReference type="Gene3D" id="3.40.50.300">
    <property type="entry name" value="P-loop containing nucleotide triphosphate hydrolases"/>
    <property type="match status" value="2"/>
</dbReference>
<feature type="domain" description="AAA+ ATPase" evidence="2">
    <location>
        <begin position="382"/>
        <end position="557"/>
    </location>
</feature>
<organism evidence="3 4">
    <name type="scientific">Oopsacas minuta</name>
    <dbReference type="NCBI Taxonomy" id="111878"/>
    <lineage>
        <taxon>Eukaryota</taxon>
        <taxon>Metazoa</taxon>
        <taxon>Porifera</taxon>
        <taxon>Hexactinellida</taxon>
        <taxon>Hexasterophora</taxon>
        <taxon>Lyssacinosida</taxon>
        <taxon>Leucopsacidae</taxon>
        <taxon>Oopsacas</taxon>
    </lineage>
</organism>
<dbReference type="GO" id="GO:0016887">
    <property type="term" value="F:ATP hydrolysis activity"/>
    <property type="evidence" value="ECO:0007669"/>
    <property type="project" value="InterPro"/>
</dbReference>